<dbReference type="GO" id="GO:0016628">
    <property type="term" value="F:oxidoreductase activity, acting on the CH-CH group of donors, NAD or NADP as acceptor"/>
    <property type="evidence" value="ECO:0007669"/>
    <property type="project" value="UniProtKB-ARBA"/>
</dbReference>
<protein>
    <submittedName>
        <fullName evidence="5">NADH:flavin oxidoreductase</fullName>
    </submittedName>
</protein>
<comment type="caution">
    <text evidence="5">The sequence shown here is derived from an EMBL/GenBank/DDBJ whole genome shotgun (WGS) entry which is preliminary data.</text>
</comment>
<sequence>MPLQKLLSPIKVGALELPNRVVMAPLTRNRASQPGDVPTEMNARYYAQRAGAGLIVSEATQVSKQGQGYWGAPGIYSDAQESGWKGVAGAVHAKQGRIALQLWHVGRVSHRLAQADGGQPVAPSAIRAENTQVFVKKEDGSLGFIDVDEPRSLETDELPGIVLQYVDATNRAKRAGFDMVEVHAANGYLLQQFMSTNTNRRTDEYGGSVENRVRLTVDVLEAVAGVMGADRVGVRISPNFVGFDLKDTESEASSIYLAKELKRIGVAYLHIAEPDWAGGEPLSDDFRRALRDAYDGAIIACGEYTAEEAERRIESGEADAVAFGRAFLANPDLVERFRRGAPLNEPNEATFYGGGEEGYTDYPTLDELERRT</sequence>
<feature type="domain" description="NADH:flavin oxidoreductase/NADH oxidase N-terminal" evidence="4">
    <location>
        <begin position="5"/>
        <end position="344"/>
    </location>
</feature>
<comment type="cofactor">
    <cofactor evidence="1">
        <name>FMN</name>
        <dbReference type="ChEBI" id="CHEBI:58210"/>
    </cofactor>
</comment>
<organism evidence="5 6">
    <name type="scientific">Caballeronia telluris</name>
    <dbReference type="NCBI Taxonomy" id="326475"/>
    <lineage>
        <taxon>Bacteria</taxon>
        <taxon>Pseudomonadati</taxon>
        <taxon>Pseudomonadota</taxon>
        <taxon>Betaproteobacteria</taxon>
        <taxon>Burkholderiales</taxon>
        <taxon>Burkholderiaceae</taxon>
        <taxon>Caballeronia</taxon>
    </lineage>
</organism>
<dbReference type="EMBL" id="FCNZ02000015">
    <property type="protein sequence ID" value="SAL65195.1"/>
    <property type="molecule type" value="Genomic_DNA"/>
</dbReference>
<dbReference type="SUPFAM" id="SSF51395">
    <property type="entry name" value="FMN-linked oxidoreductases"/>
    <property type="match status" value="1"/>
</dbReference>
<dbReference type="STRING" id="326475.AWB66_03972"/>
<dbReference type="FunFam" id="3.20.20.70:FF:000059">
    <property type="entry name" value="N-ethylmaleimide reductase, FMN-linked"/>
    <property type="match status" value="1"/>
</dbReference>
<keyword evidence="3" id="KW-0560">Oxidoreductase</keyword>
<keyword evidence="6" id="KW-1185">Reference proteome</keyword>
<dbReference type="CDD" id="cd02933">
    <property type="entry name" value="OYE_like_FMN"/>
    <property type="match status" value="1"/>
</dbReference>
<evidence type="ECO:0000256" key="2">
    <source>
        <dbReference type="ARBA" id="ARBA00005979"/>
    </source>
</evidence>
<dbReference type="Proteomes" id="UP000054717">
    <property type="component" value="Unassembled WGS sequence"/>
</dbReference>
<evidence type="ECO:0000256" key="3">
    <source>
        <dbReference type="ARBA" id="ARBA00023002"/>
    </source>
</evidence>
<dbReference type="Gene3D" id="3.20.20.70">
    <property type="entry name" value="Aldolase class I"/>
    <property type="match status" value="1"/>
</dbReference>
<accession>A0A158J8T4</accession>
<comment type="similarity">
    <text evidence="2">Belongs to the NADH:flavin oxidoreductase/NADH oxidase family.</text>
</comment>
<dbReference type="Pfam" id="PF00724">
    <property type="entry name" value="Oxidored_FMN"/>
    <property type="match status" value="1"/>
</dbReference>
<dbReference type="AlphaFoldDB" id="A0A158J8T4"/>
<evidence type="ECO:0000313" key="6">
    <source>
        <dbReference type="Proteomes" id="UP000054717"/>
    </source>
</evidence>
<dbReference type="GO" id="GO:0010181">
    <property type="term" value="F:FMN binding"/>
    <property type="evidence" value="ECO:0007669"/>
    <property type="project" value="InterPro"/>
</dbReference>
<dbReference type="PANTHER" id="PTHR22893:SF91">
    <property type="entry name" value="NADPH DEHYDROGENASE 2-RELATED"/>
    <property type="match status" value="1"/>
</dbReference>
<evidence type="ECO:0000256" key="1">
    <source>
        <dbReference type="ARBA" id="ARBA00001917"/>
    </source>
</evidence>
<dbReference type="InterPro" id="IPR045247">
    <property type="entry name" value="Oye-like"/>
</dbReference>
<dbReference type="InterPro" id="IPR013785">
    <property type="entry name" value="Aldolase_TIM"/>
</dbReference>
<reference evidence="5" key="1">
    <citation type="submission" date="2016-01" db="EMBL/GenBank/DDBJ databases">
        <authorList>
            <person name="Peeters Charlotte."/>
        </authorList>
    </citation>
    <scope>NUCLEOTIDE SEQUENCE</scope>
    <source>
        <strain evidence="5">LMG 22936</strain>
    </source>
</reference>
<dbReference type="GO" id="GO:0005829">
    <property type="term" value="C:cytosol"/>
    <property type="evidence" value="ECO:0007669"/>
    <property type="project" value="UniProtKB-ARBA"/>
</dbReference>
<dbReference type="RefSeq" id="WP_087631887.1">
    <property type="nucleotide sequence ID" value="NZ_FCNZ02000015.1"/>
</dbReference>
<name>A0A158J8T4_9BURK</name>
<dbReference type="InterPro" id="IPR001155">
    <property type="entry name" value="OxRdtase_FMN_N"/>
</dbReference>
<dbReference type="NCBIfam" id="NF007899">
    <property type="entry name" value="PRK10605.1"/>
    <property type="match status" value="1"/>
</dbReference>
<evidence type="ECO:0000259" key="4">
    <source>
        <dbReference type="Pfam" id="PF00724"/>
    </source>
</evidence>
<proteinExistence type="inferred from homology"/>
<evidence type="ECO:0000313" key="5">
    <source>
        <dbReference type="EMBL" id="SAL65195.1"/>
    </source>
</evidence>
<gene>
    <name evidence="5" type="ORF">AWB66_03972</name>
</gene>
<dbReference type="PANTHER" id="PTHR22893">
    <property type="entry name" value="NADH OXIDOREDUCTASE-RELATED"/>
    <property type="match status" value="1"/>
</dbReference>